<evidence type="ECO:0000256" key="3">
    <source>
        <dbReference type="ARBA" id="ARBA00022737"/>
    </source>
</evidence>
<dbReference type="Pfam" id="PF02754">
    <property type="entry name" value="CCG"/>
    <property type="match status" value="2"/>
</dbReference>
<dbReference type="GO" id="GO:0016020">
    <property type="term" value="C:membrane"/>
    <property type="evidence" value="ECO:0007669"/>
    <property type="project" value="InterPro"/>
</dbReference>
<sequence>MIIPEDHIEQSLEASLDHCIKCNICTAACPVSAVTDLFPGPKYVGPQAQRFRHARQPSPDESVDYCSGCRVCNEVCPTGVRIAELNARARARLVAERGIPLRNRLISRSGLVGRLGAGPHAPIANALLGSKPLRMVIERTLGIAREAPLPAFSRYTFRSWFRRRRAPQIDAGTPKRQVVYFHGCSANYYEPWIGKAVVAVLEHNGFEVLLPRQRCCGLPLLSNGDFAAARRAHEENVAFLAPYALRTIPIVGASTSCTLTLKEEAPELLGMQSDTVRAVAQQTYDIFEFLRLLHMRGELRTDFRPIERTLPYHPPCQLRAHRIGRPALDVLELVPGLRLIETHAGCCGIAGTYGLKVEKYRISMDVGAPLFETVRRSGADMALCDSETCRWQISHGAGVVARHPIEILAEAYGLVT</sequence>
<dbReference type="KEGG" id="rca:Rcas_4113"/>
<gene>
    <name evidence="7" type="ordered locus">Rcas_4113</name>
</gene>
<keyword evidence="8" id="KW-1185">Reference proteome</keyword>
<evidence type="ECO:0000313" key="8">
    <source>
        <dbReference type="Proteomes" id="UP000000263"/>
    </source>
</evidence>
<dbReference type="PROSITE" id="PS00198">
    <property type="entry name" value="4FE4S_FER_1"/>
    <property type="match status" value="1"/>
</dbReference>
<dbReference type="PANTHER" id="PTHR32479">
    <property type="entry name" value="GLYCOLATE OXIDASE IRON-SULFUR SUBUNIT"/>
    <property type="match status" value="1"/>
</dbReference>
<protein>
    <recommendedName>
        <fullName evidence="6">4Fe-4S ferredoxin-type domain-containing protein</fullName>
    </recommendedName>
</protein>
<evidence type="ECO:0000259" key="6">
    <source>
        <dbReference type="PROSITE" id="PS51379"/>
    </source>
</evidence>
<dbReference type="InterPro" id="IPR017896">
    <property type="entry name" value="4Fe4S_Fe-S-bd"/>
</dbReference>
<dbReference type="InterPro" id="IPR009051">
    <property type="entry name" value="Helical_ferredxn"/>
</dbReference>
<dbReference type="SUPFAM" id="SSF46548">
    <property type="entry name" value="alpha-helical ferredoxin"/>
    <property type="match status" value="1"/>
</dbReference>
<dbReference type="GO" id="GO:0016491">
    <property type="term" value="F:oxidoreductase activity"/>
    <property type="evidence" value="ECO:0007669"/>
    <property type="project" value="UniProtKB-ARBA"/>
</dbReference>
<dbReference type="InterPro" id="IPR017753">
    <property type="entry name" value="G3P_DH_GlpC_su"/>
</dbReference>
<organism evidence="7 8">
    <name type="scientific">Roseiflexus castenholzii (strain DSM 13941 / HLO8)</name>
    <dbReference type="NCBI Taxonomy" id="383372"/>
    <lineage>
        <taxon>Bacteria</taxon>
        <taxon>Bacillati</taxon>
        <taxon>Chloroflexota</taxon>
        <taxon>Chloroflexia</taxon>
        <taxon>Chloroflexales</taxon>
        <taxon>Roseiflexineae</taxon>
        <taxon>Roseiflexaceae</taxon>
        <taxon>Roseiflexus</taxon>
    </lineage>
</organism>
<keyword evidence="3" id="KW-0677">Repeat</keyword>
<name>A7NRE9_ROSCS</name>
<dbReference type="GO" id="GO:0009061">
    <property type="term" value="P:anaerobic respiration"/>
    <property type="evidence" value="ECO:0007669"/>
    <property type="project" value="InterPro"/>
</dbReference>
<accession>A7NRE9</accession>
<dbReference type="Proteomes" id="UP000000263">
    <property type="component" value="Chromosome"/>
</dbReference>
<evidence type="ECO:0000256" key="5">
    <source>
        <dbReference type="ARBA" id="ARBA00023014"/>
    </source>
</evidence>
<dbReference type="EMBL" id="CP000804">
    <property type="protein sequence ID" value="ABU60145.1"/>
    <property type="molecule type" value="Genomic_DNA"/>
</dbReference>
<dbReference type="GO" id="GO:0051539">
    <property type="term" value="F:4 iron, 4 sulfur cluster binding"/>
    <property type="evidence" value="ECO:0007669"/>
    <property type="project" value="UniProtKB-KW"/>
</dbReference>
<feature type="domain" description="4Fe-4S ferredoxin-type" evidence="6">
    <location>
        <begin position="10"/>
        <end position="40"/>
    </location>
</feature>
<reference evidence="7 8" key="1">
    <citation type="submission" date="2007-08" db="EMBL/GenBank/DDBJ databases">
        <title>Complete sequence of Roseiflexus castenholzii DSM 13941.</title>
        <authorList>
            <consortium name="US DOE Joint Genome Institute"/>
            <person name="Copeland A."/>
            <person name="Lucas S."/>
            <person name="Lapidus A."/>
            <person name="Barry K."/>
            <person name="Glavina del Rio T."/>
            <person name="Dalin E."/>
            <person name="Tice H."/>
            <person name="Pitluck S."/>
            <person name="Thompson L.S."/>
            <person name="Brettin T."/>
            <person name="Bruce D."/>
            <person name="Detter J.C."/>
            <person name="Han C."/>
            <person name="Tapia R."/>
            <person name="Schmutz J."/>
            <person name="Larimer F."/>
            <person name="Land M."/>
            <person name="Hauser L."/>
            <person name="Kyrpides N."/>
            <person name="Mikhailova N."/>
            <person name="Bryant D.A."/>
            <person name="Hanada S."/>
            <person name="Tsukatani Y."/>
            <person name="Richardson P."/>
        </authorList>
    </citation>
    <scope>NUCLEOTIDE SEQUENCE [LARGE SCALE GENOMIC DNA]</scope>
    <source>
        <strain evidence="8">DSM 13941 / HLO8</strain>
    </source>
</reference>
<dbReference type="STRING" id="383372.Rcas_4113"/>
<dbReference type="eggNOG" id="COG0247">
    <property type="taxonomic scope" value="Bacteria"/>
</dbReference>
<dbReference type="InterPro" id="IPR017900">
    <property type="entry name" value="4Fe4S_Fe_S_CS"/>
</dbReference>
<evidence type="ECO:0000256" key="4">
    <source>
        <dbReference type="ARBA" id="ARBA00023004"/>
    </source>
</evidence>
<keyword evidence="5" id="KW-0411">Iron-sulfur</keyword>
<keyword evidence="4" id="KW-0408">Iron</keyword>
<evidence type="ECO:0000256" key="2">
    <source>
        <dbReference type="ARBA" id="ARBA00022723"/>
    </source>
</evidence>
<proteinExistence type="predicted"/>
<dbReference type="NCBIfam" id="TIGR03379">
    <property type="entry name" value="glycerol3P_GlpC"/>
    <property type="match status" value="1"/>
</dbReference>
<evidence type="ECO:0000313" key="7">
    <source>
        <dbReference type="EMBL" id="ABU60145.1"/>
    </source>
</evidence>
<dbReference type="NCBIfam" id="NF008369">
    <property type="entry name" value="PRK11168.1"/>
    <property type="match status" value="1"/>
</dbReference>
<dbReference type="Pfam" id="PF13183">
    <property type="entry name" value="Fer4_8"/>
    <property type="match status" value="1"/>
</dbReference>
<keyword evidence="1" id="KW-0004">4Fe-4S</keyword>
<feature type="domain" description="4Fe-4S ferredoxin-type" evidence="6">
    <location>
        <begin position="55"/>
        <end position="86"/>
    </location>
</feature>
<dbReference type="PROSITE" id="PS51379">
    <property type="entry name" value="4FE4S_FER_2"/>
    <property type="match status" value="2"/>
</dbReference>
<dbReference type="AlphaFoldDB" id="A7NRE9"/>
<dbReference type="Gene3D" id="1.10.1060.10">
    <property type="entry name" value="Alpha-helical ferredoxin"/>
    <property type="match status" value="1"/>
</dbReference>
<dbReference type="InterPro" id="IPR004017">
    <property type="entry name" value="Cys_rich_dom"/>
</dbReference>
<evidence type="ECO:0000256" key="1">
    <source>
        <dbReference type="ARBA" id="ARBA00022485"/>
    </source>
</evidence>
<dbReference type="GO" id="GO:0046872">
    <property type="term" value="F:metal ion binding"/>
    <property type="evidence" value="ECO:0007669"/>
    <property type="project" value="UniProtKB-KW"/>
</dbReference>
<keyword evidence="2" id="KW-0479">Metal-binding</keyword>
<dbReference type="OrthoDB" id="9794954at2"/>
<dbReference type="PANTHER" id="PTHR32479:SF19">
    <property type="entry name" value="ANAEROBIC GLYCEROL-3-PHOSPHATE DEHYDROGENASE SUBUNIT C"/>
    <property type="match status" value="1"/>
</dbReference>
<dbReference type="HOGENOM" id="CLU_023081_7_1_0"/>
<dbReference type="GO" id="GO:0009331">
    <property type="term" value="C:glycerol-3-phosphate dehydrogenase (FAD) complex"/>
    <property type="evidence" value="ECO:0007669"/>
    <property type="project" value="InterPro"/>
</dbReference>